<feature type="domain" description="Polycystin cation channel PKD1/PKD2" evidence="8">
    <location>
        <begin position="1098"/>
        <end position="1242"/>
    </location>
</feature>
<sequence>MGQASLAIFYVVFAILTIFLNTEFIGTWNANAIYRTISTALAAYPFHDPDHGGNATSTRHVEHVQDPEQVYHWLKTSLKPVIFSEQEPMSSRDGWGNWSSWNYSVTPSTIGSFNRIVLARFTFKRWAVVPTVGQFSSSTPNRLAGFGRTMSPFSESADEDKADMCLPGQNATSDNCYAWETQYAFDHAGGYVSFFDPMEGAQAYDVLLDNMHQANAFDLRLAAFTVDFIVYNANVDMFVQFVLMFTFDFAGNIKLTQIARSFNLNVFNTNVTLYLAFYVIRITCVVMLAIFLLIEFRRMWDLGFLQHFRRQGAATDLVSITVSLGVFLSYWVIEQMPPFAQFQFEAWSIFVLLAMLMFYADRFCRTCKTRIQERLDSKVADALPRMSSLRCCLVLRSLRHRFVVFLSGHKGMVSLHSEFKLSGKTQMESQFKTRDDQLLELASNLKGDISACPGLDATLVLNVSLPNFVAFFGMFMMLQAGFVLMSFFAFGSGYLGMSEVGLCIYKSFSMLAGDLVFDEIYMVDEILGTIYFFFFYILFYLVLINIFVTLLMSGYDVVDYELQKKGLNEKEKNPIILIFEELKADVVGNMLKYGATFIKYATICLDPIVVSIKAPPAECVFLLLTSSVLDAWAEVLRRGFRDSGECCAVSIGCKGCVAAGYTAGADHVQRKASQTGGIDLRTCPSLRSQCVAVRKSLEVWISLMTLQGRGVDSFLASKVTLHESALEVMFSNIDDNIKSFDNIHTFSEVKPWAEAAIVGLYNNPTCAEKTVSGSNWQSSAVCNSANNSQQLINRVANWNIGFLNTTFVRLTVQPACFVATSSHWASGSPTLRKTPNVECWNAVCTDVFSQEPCRTADGQILDAQSLSSAINLTSQLPDTFRFQYDSPSKDLGPFRMLGGLAFSLGVTAAQCQEMLSLLDADRWFSENSASMVFDWISYNGNMDLFTHNVVGFSLMRTGVMIRSAESKTFPMNVDTGGGYFSLQSFVLLLFGIYATLLLYHIVEMCRTIHKEFKRSRYMQRSFFKFLTDFVSHSWNVVELLSLLISSATFVTFIVFVMNTFRSQYRFSVDDLAKYVVPNNDAKTFAMPQAVDPVRYLEDDWYFFKEFEQVQGIYSIFLQFAALNSLFIAIKTIKIVNRFGTVSKFSQTLARGRSRNLYFLIVIKLQMVGFALAMTVIFGTMVEGFSSPIATMGSLLYWVCGWADLDPLLQASPIVSILFFVAFIVIFRFISTNMFLATQLNTFADLVGDSDILAAKRAASAKTGIKEVKYHSKKELQAVTREKRDGPGETLRSYSRKKEGGGAAPEQDEFAEQFVRASLYVSGDMARQRGTGANKLVKWSSKGMHIKKISIEDNMISINGKYNIRKRLQKRVQLRTLQIEVPKACALGHHEAPKVITVLRLVIRQRKLCWVRVAQLPYPNPSSTFHAVQPVFYAVPRCMRSAAVWAEGAGRVKWNTTTRKQCRPHDSAAIAPSPDNPCKPKILTSESNLAAKDDLELERHGENQAGRSKNDGAEVTGLRQVFVKKILGPGPALQKNVLVGDVVSKATASAHGWAWNCSCATCIKVNKQKIEWRSYLSEEENEHIELLGRSIITTYLAN</sequence>
<feature type="transmembrane region" description="Helical" evidence="7">
    <location>
        <begin position="314"/>
        <end position="333"/>
    </location>
</feature>
<keyword evidence="11" id="KW-1185">Reference proteome</keyword>
<dbReference type="PANTHER" id="PTHR10877:SF197">
    <property type="entry name" value="POLYCYSTIC KIDNEY DISEASE PROTEIN 1-LIKE 2"/>
    <property type="match status" value="1"/>
</dbReference>
<evidence type="ECO:0000259" key="9">
    <source>
        <dbReference type="Pfam" id="PF20519"/>
    </source>
</evidence>
<dbReference type="Gene3D" id="1.10.287.70">
    <property type="match status" value="1"/>
</dbReference>
<dbReference type="GO" id="GO:0050982">
    <property type="term" value="P:detection of mechanical stimulus"/>
    <property type="evidence" value="ECO:0007669"/>
    <property type="project" value="TreeGrafter"/>
</dbReference>
<proteinExistence type="inferred from homology"/>
<evidence type="ECO:0000256" key="3">
    <source>
        <dbReference type="ARBA" id="ARBA00022692"/>
    </source>
</evidence>
<gene>
    <name evidence="10" type="primary">pkd-2</name>
    <name evidence="10" type="ORF">SPIL2461_LOCUS16272</name>
</gene>
<dbReference type="InterPro" id="IPR051223">
    <property type="entry name" value="Polycystin"/>
</dbReference>
<organism evidence="10 11">
    <name type="scientific">Symbiodinium pilosum</name>
    <name type="common">Dinoflagellate</name>
    <dbReference type="NCBI Taxonomy" id="2952"/>
    <lineage>
        <taxon>Eukaryota</taxon>
        <taxon>Sar</taxon>
        <taxon>Alveolata</taxon>
        <taxon>Dinophyceae</taxon>
        <taxon>Suessiales</taxon>
        <taxon>Symbiodiniaceae</taxon>
        <taxon>Symbiodinium</taxon>
    </lineage>
</organism>
<protein>
    <submittedName>
        <fullName evidence="10">Pkd-2 protein</fullName>
    </submittedName>
</protein>
<accession>A0A812VBI4</accession>
<dbReference type="OrthoDB" id="422888at2759"/>
<reference evidence="10" key="1">
    <citation type="submission" date="2021-02" db="EMBL/GenBank/DDBJ databases">
        <authorList>
            <person name="Dougan E. K."/>
            <person name="Rhodes N."/>
            <person name="Thang M."/>
            <person name="Chan C."/>
        </authorList>
    </citation>
    <scope>NUCLEOTIDE SEQUENCE</scope>
</reference>
<evidence type="ECO:0000256" key="4">
    <source>
        <dbReference type="ARBA" id="ARBA00022989"/>
    </source>
</evidence>
<feature type="transmembrane region" description="Helical" evidence="7">
    <location>
        <begin position="339"/>
        <end position="360"/>
    </location>
</feature>
<comment type="subcellular location">
    <subcellularLocation>
        <location evidence="1">Membrane</location>
        <topology evidence="1">Multi-pass membrane protein</topology>
    </subcellularLocation>
</comment>
<feature type="transmembrane region" description="Helical" evidence="7">
    <location>
        <begin position="1023"/>
        <end position="1056"/>
    </location>
</feature>
<dbReference type="GO" id="GO:0016020">
    <property type="term" value="C:membrane"/>
    <property type="evidence" value="ECO:0007669"/>
    <property type="project" value="UniProtKB-SubCell"/>
</dbReference>
<evidence type="ECO:0000256" key="1">
    <source>
        <dbReference type="ARBA" id="ARBA00004141"/>
    </source>
</evidence>
<feature type="transmembrane region" description="Helical" evidence="7">
    <location>
        <begin position="1184"/>
        <end position="1204"/>
    </location>
</feature>
<keyword evidence="5 7" id="KW-0472">Membrane</keyword>
<dbReference type="PANTHER" id="PTHR10877">
    <property type="entry name" value="POLYCYSTIN FAMILY MEMBER"/>
    <property type="match status" value="1"/>
</dbReference>
<evidence type="ECO:0000256" key="2">
    <source>
        <dbReference type="ARBA" id="ARBA00007200"/>
    </source>
</evidence>
<feature type="transmembrane region" description="Helical" evidence="7">
    <location>
        <begin position="468"/>
        <end position="490"/>
    </location>
</feature>
<feature type="transmembrane region" description="Helical" evidence="7">
    <location>
        <begin position="1216"/>
        <end position="1235"/>
    </location>
</feature>
<evidence type="ECO:0000313" key="11">
    <source>
        <dbReference type="Proteomes" id="UP000649617"/>
    </source>
</evidence>
<evidence type="ECO:0000313" key="10">
    <source>
        <dbReference type="EMBL" id="CAE7620571.1"/>
    </source>
</evidence>
<dbReference type="EMBL" id="CAJNIZ010042112">
    <property type="protein sequence ID" value="CAE7620571.1"/>
    <property type="molecule type" value="Genomic_DNA"/>
</dbReference>
<feature type="transmembrane region" description="Helical" evidence="7">
    <location>
        <begin position="979"/>
        <end position="1002"/>
    </location>
</feature>
<feature type="domain" description="Polycystin" evidence="9">
    <location>
        <begin position="897"/>
        <end position="971"/>
    </location>
</feature>
<dbReference type="InterPro" id="IPR013122">
    <property type="entry name" value="PKD1_2_channel"/>
</dbReference>
<evidence type="ECO:0000256" key="6">
    <source>
        <dbReference type="SAM" id="MobiDB-lite"/>
    </source>
</evidence>
<keyword evidence="3 7" id="KW-0812">Transmembrane</keyword>
<dbReference type="Proteomes" id="UP000649617">
    <property type="component" value="Unassembled WGS sequence"/>
</dbReference>
<feature type="transmembrane region" description="Helical" evidence="7">
    <location>
        <begin position="6"/>
        <end position="25"/>
    </location>
</feature>
<feature type="region of interest" description="Disordered" evidence="6">
    <location>
        <begin position="1279"/>
        <end position="1306"/>
    </location>
</feature>
<dbReference type="Pfam" id="PF20519">
    <property type="entry name" value="Polycystin_dom"/>
    <property type="match status" value="1"/>
</dbReference>
<name>A0A812VBI4_SYMPI</name>
<comment type="similarity">
    <text evidence="2">Belongs to the polycystin family.</text>
</comment>
<dbReference type="Pfam" id="PF08016">
    <property type="entry name" value="PKD_channel"/>
    <property type="match status" value="1"/>
</dbReference>
<feature type="transmembrane region" description="Helical" evidence="7">
    <location>
        <begin position="1112"/>
        <end position="1135"/>
    </location>
</feature>
<dbReference type="GO" id="GO:0005262">
    <property type="term" value="F:calcium channel activity"/>
    <property type="evidence" value="ECO:0007669"/>
    <property type="project" value="TreeGrafter"/>
</dbReference>
<feature type="transmembrane region" description="Helical" evidence="7">
    <location>
        <begin position="529"/>
        <end position="555"/>
    </location>
</feature>
<evidence type="ECO:0000256" key="5">
    <source>
        <dbReference type="ARBA" id="ARBA00023136"/>
    </source>
</evidence>
<evidence type="ECO:0000259" key="8">
    <source>
        <dbReference type="Pfam" id="PF08016"/>
    </source>
</evidence>
<comment type="caution">
    <text evidence="10">The sequence shown here is derived from an EMBL/GenBank/DDBJ whole genome shotgun (WGS) entry which is preliminary data.</text>
</comment>
<feature type="transmembrane region" description="Helical" evidence="7">
    <location>
        <begin position="271"/>
        <end position="294"/>
    </location>
</feature>
<feature type="transmembrane region" description="Helical" evidence="7">
    <location>
        <begin position="1156"/>
        <end position="1178"/>
    </location>
</feature>
<evidence type="ECO:0000256" key="7">
    <source>
        <dbReference type="SAM" id="Phobius"/>
    </source>
</evidence>
<dbReference type="InterPro" id="IPR046791">
    <property type="entry name" value="Polycystin_dom"/>
</dbReference>
<feature type="transmembrane region" description="Helical" evidence="7">
    <location>
        <begin position="496"/>
        <end position="517"/>
    </location>
</feature>
<keyword evidence="4 7" id="KW-1133">Transmembrane helix</keyword>
<feature type="transmembrane region" description="Helical" evidence="7">
    <location>
        <begin position="229"/>
        <end position="251"/>
    </location>
</feature>